<organism evidence="3 4">
    <name type="scientific">Mariprofundus aestuarium</name>
    <dbReference type="NCBI Taxonomy" id="1921086"/>
    <lineage>
        <taxon>Bacteria</taxon>
        <taxon>Pseudomonadati</taxon>
        <taxon>Pseudomonadota</taxon>
        <taxon>Candidatius Mariprofundia</taxon>
        <taxon>Mariprofundales</taxon>
        <taxon>Mariprofundaceae</taxon>
        <taxon>Mariprofundus</taxon>
    </lineage>
</organism>
<keyword evidence="4" id="KW-1185">Reference proteome</keyword>
<dbReference type="KEGG" id="maes:Ga0123461_2313"/>
<reference evidence="3 4" key="1">
    <citation type="submission" date="2016-12" db="EMBL/GenBank/DDBJ databases">
        <title>Isolation and genomic insights into novel planktonic Zetaproteobacteria from stratified waters of the Chesapeake Bay.</title>
        <authorList>
            <person name="McAllister S.M."/>
            <person name="Kato S."/>
            <person name="Chan C.S."/>
            <person name="Chiu B.K."/>
            <person name="Field E.K."/>
        </authorList>
    </citation>
    <scope>NUCLEOTIDE SEQUENCE [LARGE SCALE GENOMIC DNA]</scope>
    <source>
        <strain evidence="3 4">CP-5</strain>
    </source>
</reference>
<gene>
    <name evidence="3" type="ORF">Ga0123461_2313</name>
</gene>
<dbReference type="GO" id="GO:0003677">
    <property type="term" value="F:DNA binding"/>
    <property type="evidence" value="ECO:0007669"/>
    <property type="project" value="UniProtKB-KW"/>
</dbReference>
<dbReference type="PROSITE" id="PS52050">
    <property type="entry name" value="WYL"/>
    <property type="match status" value="1"/>
</dbReference>
<accession>A0A2K8L6X0</accession>
<protein>
    <submittedName>
        <fullName evidence="3">Putative DNA-binding transcriptional regulator YafY, contains an HTH and WYL domains</fullName>
    </submittedName>
</protein>
<dbReference type="EMBL" id="CP018799">
    <property type="protein sequence ID" value="ATX80714.1"/>
    <property type="molecule type" value="Genomic_DNA"/>
</dbReference>
<feature type="domain" description="Helix-turn-helix type 11" evidence="1">
    <location>
        <begin position="12"/>
        <end position="63"/>
    </location>
</feature>
<name>A0A2K8L6X0_MARES</name>
<dbReference type="Proteomes" id="UP000231701">
    <property type="component" value="Chromosome"/>
</dbReference>
<dbReference type="InterPro" id="IPR051534">
    <property type="entry name" value="CBASS_pafABC_assoc_protein"/>
</dbReference>
<feature type="domain" description="WYL" evidence="2">
    <location>
        <begin position="153"/>
        <end position="219"/>
    </location>
</feature>
<evidence type="ECO:0000259" key="2">
    <source>
        <dbReference type="Pfam" id="PF13280"/>
    </source>
</evidence>
<proteinExistence type="predicted"/>
<dbReference type="Gene3D" id="1.10.10.10">
    <property type="entry name" value="Winged helix-like DNA-binding domain superfamily/Winged helix DNA-binding domain"/>
    <property type="match status" value="1"/>
</dbReference>
<dbReference type="PANTHER" id="PTHR34580:SF1">
    <property type="entry name" value="PROTEIN PAFC"/>
    <property type="match status" value="1"/>
</dbReference>
<dbReference type="InterPro" id="IPR026881">
    <property type="entry name" value="WYL_dom"/>
</dbReference>
<evidence type="ECO:0000313" key="3">
    <source>
        <dbReference type="EMBL" id="ATX80714.1"/>
    </source>
</evidence>
<dbReference type="OrthoDB" id="9807255at2"/>
<keyword evidence="3" id="KW-0238">DNA-binding</keyword>
<dbReference type="InterPro" id="IPR036388">
    <property type="entry name" value="WH-like_DNA-bd_sf"/>
</dbReference>
<dbReference type="InterPro" id="IPR013196">
    <property type="entry name" value="HTH_11"/>
</dbReference>
<dbReference type="Pfam" id="PF08279">
    <property type="entry name" value="HTH_11"/>
    <property type="match status" value="1"/>
</dbReference>
<evidence type="ECO:0000313" key="4">
    <source>
        <dbReference type="Proteomes" id="UP000231701"/>
    </source>
</evidence>
<sequence length="243" mass="27552">MEHSTVSVRLQRLDLLEARLKSGEAMTAGGLAKELGVSLRTINRDIALLRDRGLPVESDIGRGGGIRLHRHWAIGRINLSYSEAVDLMVSLAIAEQMDSPIFLAHLKSVRSKLRASFSPAMSHKIDSLKSRIQIGKSVSAAVLSGFSKPDPAVTERLNQAFLMMNPVRITYRDMKESVTEREIEPHYLLLNYPVWYVLAWDRLREDVRTFRCDRILQLESIDESFQLIPIRQFKKALEGVQTI</sequence>
<dbReference type="RefSeq" id="WP_100278451.1">
    <property type="nucleotide sequence ID" value="NZ_CP018799.1"/>
</dbReference>
<evidence type="ECO:0000259" key="1">
    <source>
        <dbReference type="Pfam" id="PF08279"/>
    </source>
</evidence>
<dbReference type="Pfam" id="PF13280">
    <property type="entry name" value="WYL"/>
    <property type="match status" value="1"/>
</dbReference>
<dbReference type="PANTHER" id="PTHR34580">
    <property type="match status" value="1"/>
</dbReference>
<dbReference type="SUPFAM" id="SSF46785">
    <property type="entry name" value="Winged helix' DNA-binding domain"/>
    <property type="match status" value="1"/>
</dbReference>
<dbReference type="AlphaFoldDB" id="A0A2K8L6X0"/>
<dbReference type="InterPro" id="IPR036390">
    <property type="entry name" value="WH_DNA-bd_sf"/>
</dbReference>